<protein>
    <recommendedName>
        <fullName evidence="1">UBC core domain-containing protein</fullName>
    </recommendedName>
</protein>
<dbReference type="EMBL" id="CAJZBQ010000016">
    <property type="protein sequence ID" value="CAG9316490.1"/>
    <property type="molecule type" value="Genomic_DNA"/>
</dbReference>
<organism evidence="2 3">
    <name type="scientific">Blepharisma stoltei</name>
    <dbReference type="NCBI Taxonomy" id="1481888"/>
    <lineage>
        <taxon>Eukaryota</taxon>
        <taxon>Sar</taxon>
        <taxon>Alveolata</taxon>
        <taxon>Ciliophora</taxon>
        <taxon>Postciliodesmatophora</taxon>
        <taxon>Heterotrichea</taxon>
        <taxon>Heterotrichida</taxon>
        <taxon>Blepharismidae</taxon>
        <taxon>Blepharisma</taxon>
    </lineage>
</organism>
<comment type="caution">
    <text evidence="2">The sequence shown here is derived from an EMBL/GenBank/DDBJ whole genome shotgun (WGS) entry which is preliminary data.</text>
</comment>
<dbReference type="InterPro" id="IPR016135">
    <property type="entry name" value="UBQ-conjugating_enzyme/RWD"/>
</dbReference>
<evidence type="ECO:0000259" key="1">
    <source>
        <dbReference type="PROSITE" id="PS50127"/>
    </source>
</evidence>
<sequence length="144" mass="16696">MEAIMSQYNSLLMQPEPSFMISIANNDYSRWNCVMEGPPDTPYAGGIFHFTMDLANYPNTCPVIVFQTPIYHPNISPEGGMCWDLYYGKWIRTIPIRIVFTYLIGLLANPTSHQNSLQEADNLLKTNREMFNLRAREYTQRYAK</sequence>
<name>A0AAU9INW1_9CILI</name>
<dbReference type="InterPro" id="IPR000608">
    <property type="entry name" value="UBC"/>
</dbReference>
<gene>
    <name evidence="2" type="ORF">BSTOLATCC_MIC16601</name>
</gene>
<dbReference type="InterPro" id="IPR050113">
    <property type="entry name" value="Ub_conjugating_enzyme"/>
</dbReference>
<dbReference type="Gene3D" id="3.10.110.10">
    <property type="entry name" value="Ubiquitin Conjugating Enzyme"/>
    <property type="match status" value="1"/>
</dbReference>
<dbReference type="PROSITE" id="PS50127">
    <property type="entry name" value="UBC_2"/>
    <property type="match status" value="1"/>
</dbReference>
<proteinExistence type="predicted"/>
<dbReference type="AlphaFoldDB" id="A0AAU9INW1"/>
<dbReference type="Pfam" id="PF00179">
    <property type="entry name" value="UQ_con"/>
    <property type="match status" value="1"/>
</dbReference>
<evidence type="ECO:0000313" key="3">
    <source>
        <dbReference type="Proteomes" id="UP001162131"/>
    </source>
</evidence>
<dbReference type="CDD" id="cd00195">
    <property type="entry name" value="UBCc_UEV"/>
    <property type="match status" value="1"/>
</dbReference>
<feature type="domain" description="UBC core" evidence="1">
    <location>
        <begin position="1"/>
        <end position="144"/>
    </location>
</feature>
<evidence type="ECO:0000313" key="2">
    <source>
        <dbReference type="EMBL" id="CAG9316490.1"/>
    </source>
</evidence>
<dbReference type="Proteomes" id="UP001162131">
    <property type="component" value="Unassembled WGS sequence"/>
</dbReference>
<accession>A0AAU9INW1</accession>
<dbReference type="SMART" id="SM00212">
    <property type="entry name" value="UBCc"/>
    <property type="match status" value="1"/>
</dbReference>
<keyword evidence="3" id="KW-1185">Reference proteome</keyword>
<dbReference type="PANTHER" id="PTHR24067">
    <property type="entry name" value="UBIQUITIN-CONJUGATING ENZYME E2"/>
    <property type="match status" value="1"/>
</dbReference>
<reference evidence="2" key="1">
    <citation type="submission" date="2021-09" db="EMBL/GenBank/DDBJ databases">
        <authorList>
            <consortium name="AG Swart"/>
            <person name="Singh M."/>
            <person name="Singh A."/>
            <person name="Seah K."/>
            <person name="Emmerich C."/>
        </authorList>
    </citation>
    <scope>NUCLEOTIDE SEQUENCE</scope>
    <source>
        <strain evidence="2">ATCC30299</strain>
    </source>
</reference>
<dbReference type="SUPFAM" id="SSF54495">
    <property type="entry name" value="UBC-like"/>
    <property type="match status" value="1"/>
</dbReference>